<feature type="transmembrane region" description="Helical" evidence="1">
    <location>
        <begin position="20"/>
        <end position="41"/>
    </location>
</feature>
<proteinExistence type="predicted"/>
<protein>
    <submittedName>
        <fullName evidence="2">Uncharacterized protein</fullName>
    </submittedName>
</protein>
<dbReference type="AlphaFoldDB" id="A0A8J7TMY3"/>
<sequence length="282" mass="31570">MQFGEINLVRRLVRAESSSLKLKLAAVSFLACCLLLTGFFWGHFACLSALAGATGETMWVLDYNHFGTGNYRVFLAKNAVKLVNLTSGTVTVSKAPQWAISCANPIDKLEWRGSLDYFSPASLSNISKMPFNKSADKESGRERVRGLTCKVYVSAEGNHTWLPEDFKTAPQVGHLVCRYFNMPLTDVVPVRFLKARALDNTSQRAVTKAKFEKEMPWMSFERPCNQLAGKYGLDLTKCSQVPFKESEFQYPTGMKQTKSLKEVLISNQQKKDFADLVDALAH</sequence>
<organism evidence="2 3">
    <name type="scientific">Candidatus Obscuribacter phosphatis</name>
    <dbReference type="NCBI Taxonomy" id="1906157"/>
    <lineage>
        <taxon>Bacteria</taxon>
        <taxon>Bacillati</taxon>
        <taxon>Candidatus Melainabacteria</taxon>
        <taxon>Candidatus Obscuribacterales</taxon>
        <taxon>Candidatus Obscuribacteraceae</taxon>
        <taxon>Candidatus Obscuribacter</taxon>
    </lineage>
</organism>
<keyword evidence="1" id="KW-1133">Transmembrane helix</keyword>
<keyword evidence="1" id="KW-0812">Transmembrane</keyword>
<evidence type="ECO:0000256" key="1">
    <source>
        <dbReference type="SAM" id="Phobius"/>
    </source>
</evidence>
<dbReference type="EMBL" id="JAFLCK010000018">
    <property type="protein sequence ID" value="MBN8661265.1"/>
    <property type="molecule type" value="Genomic_DNA"/>
</dbReference>
<gene>
    <name evidence="2" type="ORF">J0M35_12935</name>
</gene>
<keyword evidence="1" id="KW-0472">Membrane</keyword>
<accession>A0A8J7TMY3</accession>
<name>A0A8J7TMY3_9BACT</name>
<evidence type="ECO:0000313" key="3">
    <source>
        <dbReference type="Proteomes" id="UP000664277"/>
    </source>
</evidence>
<reference evidence="2" key="1">
    <citation type="submission" date="2021-02" db="EMBL/GenBank/DDBJ databases">
        <title>Genome-Resolved Metagenomics of a Microbial Community Performing Photosynthetic Biological Nutrient Removal.</title>
        <authorList>
            <person name="Mcdaniel E.A."/>
        </authorList>
    </citation>
    <scope>NUCLEOTIDE SEQUENCE</scope>
    <source>
        <strain evidence="2">UWPOB_OBS1</strain>
    </source>
</reference>
<evidence type="ECO:0000313" key="2">
    <source>
        <dbReference type="EMBL" id="MBN8661265.1"/>
    </source>
</evidence>
<comment type="caution">
    <text evidence="2">The sequence shown here is derived from an EMBL/GenBank/DDBJ whole genome shotgun (WGS) entry which is preliminary data.</text>
</comment>
<dbReference type="Proteomes" id="UP000664277">
    <property type="component" value="Unassembled WGS sequence"/>
</dbReference>